<organism evidence="1 2">
    <name type="scientific">Alcanivorax profundi</name>
    <dbReference type="NCBI Taxonomy" id="2338368"/>
    <lineage>
        <taxon>Bacteria</taxon>
        <taxon>Pseudomonadati</taxon>
        <taxon>Pseudomonadota</taxon>
        <taxon>Gammaproteobacteria</taxon>
        <taxon>Oceanospirillales</taxon>
        <taxon>Alcanivoracaceae</taxon>
        <taxon>Alcanivorax</taxon>
    </lineage>
</organism>
<dbReference type="OrthoDB" id="7365051at2"/>
<dbReference type="AlphaFoldDB" id="A0A418XUW1"/>
<comment type="caution">
    <text evidence="1">The sequence shown here is derived from an EMBL/GenBank/DDBJ whole genome shotgun (WGS) entry which is preliminary data.</text>
</comment>
<dbReference type="EMBL" id="QYYA01000005">
    <property type="protein sequence ID" value="RJG16493.1"/>
    <property type="molecule type" value="Genomic_DNA"/>
</dbReference>
<dbReference type="Proteomes" id="UP000283734">
    <property type="component" value="Unassembled WGS sequence"/>
</dbReference>
<keyword evidence="2" id="KW-1185">Reference proteome</keyword>
<gene>
    <name evidence="1" type="ORF">D4A39_14685</name>
</gene>
<evidence type="ECO:0000313" key="1">
    <source>
        <dbReference type="EMBL" id="RJG16493.1"/>
    </source>
</evidence>
<sequence length="182" mass="20012">MKLVKFTFVLVVCSYLWGCASGAKMENMVFHGDQKKYSEEIQENLGLGQVSGGKKTNPAWTSEIDNEAFLGAVKESLKSQGLYSDNGKYRLEVNMLKVDQPLFGLDLEVTAHVRYILTNVDSGEVIFDDTVITPHTAGVGDAFAAVKRLRLANEGSAKKNIEGLLNKLSDLRIDPQEISLAK</sequence>
<evidence type="ECO:0000313" key="2">
    <source>
        <dbReference type="Proteomes" id="UP000283734"/>
    </source>
</evidence>
<protein>
    <submittedName>
        <fullName evidence="1">Uncharacterized protein</fullName>
    </submittedName>
</protein>
<reference evidence="1 2" key="1">
    <citation type="submission" date="2018-09" db="EMBL/GenBank/DDBJ databases">
        <title>Alcanivorax profundi sp. nov., isolated from 1000 m-depth seawater of the Mariana Trench.</title>
        <authorList>
            <person name="Liu J."/>
        </authorList>
    </citation>
    <scope>NUCLEOTIDE SEQUENCE [LARGE SCALE GENOMIC DNA]</scope>
    <source>
        <strain evidence="1 2">MTEO17</strain>
    </source>
</reference>
<name>A0A418XUW1_9GAMM</name>
<accession>A0A418XUW1</accession>
<proteinExistence type="predicted"/>